<dbReference type="Proteomes" id="UP000034164">
    <property type="component" value="Unassembled WGS sequence"/>
</dbReference>
<dbReference type="AlphaFoldDB" id="A0A0G2J3Z7"/>
<evidence type="ECO:0000313" key="1">
    <source>
        <dbReference type="EMBL" id="KKZ65404.1"/>
    </source>
</evidence>
<evidence type="ECO:0000313" key="2">
    <source>
        <dbReference type="Proteomes" id="UP000034164"/>
    </source>
</evidence>
<proteinExistence type="predicted"/>
<reference evidence="2" key="1">
    <citation type="journal article" date="2015" name="PLoS Genet.">
        <title>The dynamic genome and transcriptome of the human fungal pathogen Blastomyces and close relative Emmonsia.</title>
        <authorList>
            <person name="Munoz J.F."/>
            <person name="Gauthier G.M."/>
            <person name="Desjardins C.A."/>
            <person name="Gallo J.E."/>
            <person name="Holder J."/>
            <person name="Sullivan T.D."/>
            <person name="Marty A.J."/>
            <person name="Carmen J.C."/>
            <person name="Chen Z."/>
            <person name="Ding L."/>
            <person name="Gujja S."/>
            <person name="Magrini V."/>
            <person name="Misas E."/>
            <person name="Mitreva M."/>
            <person name="Priest M."/>
            <person name="Saif S."/>
            <person name="Whiston E.A."/>
            <person name="Young S."/>
            <person name="Zeng Q."/>
            <person name="Goldman W.E."/>
            <person name="Mardis E.R."/>
            <person name="Taylor J.W."/>
            <person name="McEwen J.G."/>
            <person name="Clay O.K."/>
            <person name="Klein B.S."/>
            <person name="Cuomo C.A."/>
        </authorList>
    </citation>
    <scope>NUCLEOTIDE SEQUENCE [LARGE SCALE GENOMIC DNA]</scope>
    <source>
        <strain evidence="2">UAMH 3008</strain>
    </source>
</reference>
<sequence length="69" mass="8118">MLRDSPPPPCSPGEYFFIYCRRVSWPTVVMGMSTPRARRRYATTRNIKARRMCFVRGRARQRLSPKIPS</sequence>
<organism evidence="1 2">
    <name type="scientific">[Emmonsia] crescens</name>
    <dbReference type="NCBI Taxonomy" id="73230"/>
    <lineage>
        <taxon>Eukaryota</taxon>
        <taxon>Fungi</taxon>
        <taxon>Dikarya</taxon>
        <taxon>Ascomycota</taxon>
        <taxon>Pezizomycotina</taxon>
        <taxon>Eurotiomycetes</taxon>
        <taxon>Eurotiomycetidae</taxon>
        <taxon>Onygenales</taxon>
        <taxon>Ajellomycetaceae</taxon>
        <taxon>Emergomyces</taxon>
    </lineage>
</organism>
<dbReference type="EMBL" id="LCZI01000653">
    <property type="protein sequence ID" value="KKZ65404.1"/>
    <property type="molecule type" value="Genomic_DNA"/>
</dbReference>
<dbReference type="VEuPathDB" id="FungiDB:EMCG_08763"/>
<comment type="caution">
    <text evidence="1">The sequence shown here is derived from an EMBL/GenBank/DDBJ whole genome shotgun (WGS) entry which is preliminary data.</text>
</comment>
<name>A0A0G2J3Z7_9EURO</name>
<gene>
    <name evidence="1" type="ORF">EMCG_08763</name>
</gene>
<protein>
    <submittedName>
        <fullName evidence="1">Uncharacterized protein</fullName>
    </submittedName>
</protein>
<accession>A0A0G2J3Z7</accession>